<keyword evidence="2" id="KW-0472">Membrane</keyword>
<dbReference type="Proteomes" id="UP000008694">
    <property type="component" value="Unassembled WGS sequence"/>
</dbReference>
<evidence type="ECO:0000256" key="2">
    <source>
        <dbReference type="SAM" id="Phobius"/>
    </source>
</evidence>
<accession>D7M4G5</accession>
<keyword evidence="2" id="KW-0812">Transmembrane</keyword>
<evidence type="ECO:0000256" key="1">
    <source>
        <dbReference type="SAM" id="MobiDB-lite"/>
    </source>
</evidence>
<dbReference type="HOGENOM" id="CLU_2226842_0_0_1"/>
<feature type="transmembrane region" description="Helical" evidence="2">
    <location>
        <begin position="31"/>
        <end position="53"/>
    </location>
</feature>
<protein>
    <submittedName>
        <fullName evidence="3">Uncharacterized protein</fullName>
    </submittedName>
</protein>
<reference evidence="4" key="1">
    <citation type="journal article" date="2011" name="Nat. Genet.">
        <title>The Arabidopsis lyrata genome sequence and the basis of rapid genome size change.</title>
        <authorList>
            <person name="Hu T.T."/>
            <person name="Pattyn P."/>
            <person name="Bakker E.G."/>
            <person name="Cao J."/>
            <person name="Cheng J.-F."/>
            <person name="Clark R.M."/>
            <person name="Fahlgren N."/>
            <person name="Fawcett J.A."/>
            <person name="Grimwood J."/>
            <person name="Gundlach H."/>
            <person name="Haberer G."/>
            <person name="Hollister J.D."/>
            <person name="Ossowski S."/>
            <person name="Ottilar R.P."/>
            <person name="Salamov A.A."/>
            <person name="Schneeberger K."/>
            <person name="Spannagl M."/>
            <person name="Wang X."/>
            <person name="Yang L."/>
            <person name="Nasrallah M.E."/>
            <person name="Bergelson J."/>
            <person name="Carrington J.C."/>
            <person name="Gaut B.S."/>
            <person name="Schmutz J."/>
            <person name="Mayer K.F.X."/>
            <person name="Van de Peer Y."/>
            <person name="Grigoriev I.V."/>
            <person name="Nordborg M."/>
            <person name="Weigel D."/>
            <person name="Guo Y.-L."/>
        </authorList>
    </citation>
    <scope>NUCLEOTIDE SEQUENCE [LARGE SCALE GENOMIC DNA]</scope>
    <source>
        <strain evidence="4">cv. MN47</strain>
    </source>
</reference>
<dbReference type="STRING" id="81972.D7M4G5"/>
<gene>
    <name evidence="3" type="ORF">ARALYDRAFT_909189</name>
</gene>
<dbReference type="AlphaFoldDB" id="D7M4G5"/>
<dbReference type="EMBL" id="GL348718">
    <property type="protein sequence ID" value="EFH47773.1"/>
    <property type="molecule type" value="Genomic_DNA"/>
</dbReference>
<feature type="compositionally biased region" description="Basic and acidic residues" evidence="1">
    <location>
        <begin position="1"/>
        <end position="16"/>
    </location>
</feature>
<keyword evidence="4" id="KW-1185">Reference proteome</keyword>
<evidence type="ECO:0000313" key="3">
    <source>
        <dbReference type="EMBL" id="EFH47773.1"/>
    </source>
</evidence>
<organism evidence="4">
    <name type="scientific">Arabidopsis lyrata subsp. lyrata</name>
    <name type="common">Lyre-leaved rock-cress</name>
    <dbReference type="NCBI Taxonomy" id="81972"/>
    <lineage>
        <taxon>Eukaryota</taxon>
        <taxon>Viridiplantae</taxon>
        <taxon>Streptophyta</taxon>
        <taxon>Embryophyta</taxon>
        <taxon>Tracheophyta</taxon>
        <taxon>Spermatophyta</taxon>
        <taxon>Magnoliopsida</taxon>
        <taxon>eudicotyledons</taxon>
        <taxon>Gunneridae</taxon>
        <taxon>Pentapetalae</taxon>
        <taxon>rosids</taxon>
        <taxon>malvids</taxon>
        <taxon>Brassicales</taxon>
        <taxon>Brassicaceae</taxon>
        <taxon>Camelineae</taxon>
        <taxon>Arabidopsis</taxon>
    </lineage>
</organism>
<name>D7M4G5_ARALL</name>
<sequence length="106" mass="11969">MSEGGDRGKKEVKDQAHQVSKKKNNNQFCRSLALVLIGDFVLLNVRMLVWFVVRAGFSGFRESADDNILQLISQAKGVDQKMVNDICLRLVLLQQVSLLVSSRMKF</sequence>
<evidence type="ECO:0000313" key="4">
    <source>
        <dbReference type="Proteomes" id="UP000008694"/>
    </source>
</evidence>
<feature type="region of interest" description="Disordered" evidence="1">
    <location>
        <begin position="1"/>
        <end position="22"/>
    </location>
</feature>
<dbReference type="Gramene" id="scaffold_601246.1">
    <property type="protein sequence ID" value="scaffold_601246.1"/>
    <property type="gene ID" value="scaffold_601246.1"/>
</dbReference>
<proteinExistence type="predicted"/>
<keyword evidence="2" id="KW-1133">Transmembrane helix</keyword>